<dbReference type="AlphaFoldDB" id="A0A6G8KYK0"/>
<dbReference type="RefSeq" id="WP_165884267.1">
    <property type="nucleotide sequence ID" value="NZ_CP035810.1"/>
</dbReference>
<name>A0A6G8KYK0_9MICO</name>
<evidence type="ECO:0000313" key="3">
    <source>
        <dbReference type="Proteomes" id="UP000501518"/>
    </source>
</evidence>
<protein>
    <recommendedName>
        <fullName evidence="4">DUF4065 domain-containing protein</fullName>
    </recommendedName>
</protein>
<dbReference type="EMBL" id="CP035810">
    <property type="protein sequence ID" value="QIN29888.1"/>
    <property type="molecule type" value="Genomic_DNA"/>
</dbReference>
<accession>A0A6G8KYK0</accession>
<sequence length="197" mass="21750">MRTAREVLAWLKFLQPGVTKTQADLLLVCAQAWWLAWHEEPLFEDETAIGEYGPYVAAAHDGFPQAMPRRPELDLREQLEFEAIIGHYMRLPTTRLVDLGRLAVGGRTSGTLTLVELREIAMREADAWAAAGAEAAARVPQRPTSDDVESAEQRIKAKELRRQMALREPTFGGGGASPAATAALQEPELRDPLVGEH</sequence>
<organism evidence="2 3">
    <name type="scientific">Brevibacterium luteolum</name>
    <dbReference type="NCBI Taxonomy" id="199591"/>
    <lineage>
        <taxon>Bacteria</taxon>
        <taxon>Bacillati</taxon>
        <taxon>Actinomycetota</taxon>
        <taxon>Actinomycetes</taxon>
        <taxon>Micrococcales</taxon>
        <taxon>Brevibacteriaceae</taxon>
        <taxon>Brevibacterium</taxon>
    </lineage>
</organism>
<evidence type="ECO:0008006" key="4">
    <source>
        <dbReference type="Google" id="ProtNLM"/>
    </source>
</evidence>
<evidence type="ECO:0000256" key="1">
    <source>
        <dbReference type="SAM" id="MobiDB-lite"/>
    </source>
</evidence>
<proteinExistence type="predicted"/>
<feature type="region of interest" description="Disordered" evidence="1">
    <location>
        <begin position="136"/>
        <end position="197"/>
    </location>
</feature>
<feature type="compositionally biased region" description="Basic and acidic residues" evidence="1">
    <location>
        <begin position="151"/>
        <end position="162"/>
    </location>
</feature>
<dbReference type="Proteomes" id="UP000501518">
    <property type="component" value="Chromosome"/>
</dbReference>
<gene>
    <name evidence="2" type="ORF">EW640_11860</name>
</gene>
<dbReference type="KEGG" id="blut:EW640_11860"/>
<evidence type="ECO:0000313" key="2">
    <source>
        <dbReference type="EMBL" id="QIN29888.1"/>
    </source>
</evidence>
<feature type="compositionally biased region" description="Basic and acidic residues" evidence="1">
    <location>
        <begin position="187"/>
        <end position="197"/>
    </location>
</feature>
<reference evidence="2 3" key="1">
    <citation type="submission" date="2019-02" db="EMBL/GenBank/DDBJ databases">
        <title>Complete Genome Sequence and Methylome Analysis of Brevibacterium luteolum NEB1784.</title>
        <authorList>
            <person name="Fomenkov A."/>
            <person name="Roberts R.J."/>
        </authorList>
    </citation>
    <scope>NUCLEOTIDE SEQUENCE [LARGE SCALE GENOMIC DNA]</scope>
    <source>
        <strain evidence="2 3">NEB1784</strain>
    </source>
</reference>